<dbReference type="InterPro" id="IPR014710">
    <property type="entry name" value="RmlC-like_jellyroll"/>
</dbReference>
<evidence type="ECO:0008006" key="8">
    <source>
        <dbReference type="Google" id="ProtNLM"/>
    </source>
</evidence>
<dbReference type="RefSeq" id="WP_046768137.1">
    <property type="nucleotide sequence ID" value="NZ_KQ061224.1"/>
</dbReference>
<evidence type="ECO:0000313" key="6">
    <source>
        <dbReference type="EMBL" id="SDU63773.1"/>
    </source>
</evidence>
<feature type="binding site" evidence="2">
    <location>
        <position position="59"/>
    </location>
    <ligand>
        <name>Fe cation</name>
        <dbReference type="ChEBI" id="CHEBI:24875"/>
    </ligand>
</feature>
<evidence type="ECO:0000256" key="3">
    <source>
        <dbReference type="RuleBase" id="RU003457"/>
    </source>
</evidence>
<dbReference type="Gene3D" id="2.60.120.10">
    <property type="entry name" value="Jelly Rolls"/>
    <property type="match status" value="2"/>
</dbReference>
<comment type="cofactor">
    <cofactor evidence="2">
        <name>Fe cation</name>
        <dbReference type="ChEBI" id="CHEBI:24875"/>
    </cofactor>
    <text evidence="2">Binds 1 Fe cation per subunit.</text>
</comment>
<feature type="binding site" evidence="2">
    <location>
        <position position="103"/>
    </location>
    <ligand>
        <name>Fe cation</name>
        <dbReference type="ChEBI" id="CHEBI:24875"/>
    </ligand>
</feature>
<dbReference type="Proteomes" id="UP000182977">
    <property type="component" value="Chromosome I"/>
</dbReference>
<dbReference type="InterPro" id="IPR011051">
    <property type="entry name" value="RmlC_Cupin_sf"/>
</dbReference>
<dbReference type="PIRSF" id="PIRSF006232">
    <property type="entry name" value="Pirin"/>
    <property type="match status" value="1"/>
</dbReference>
<evidence type="ECO:0000256" key="1">
    <source>
        <dbReference type="ARBA" id="ARBA00008416"/>
    </source>
</evidence>
<evidence type="ECO:0000259" key="4">
    <source>
        <dbReference type="Pfam" id="PF02678"/>
    </source>
</evidence>
<protein>
    <recommendedName>
        <fullName evidence="8">Pirin N-terminal domain-containing protein</fullName>
    </recommendedName>
</protein>
<dbReference type="InterPro" id="IPR041602">
    <property type="entry name" value="Quercetinase_C"/>
</dbReference>
<dbReference type="SUPFAM" id="SSF51182">
    <property type="entry name" value="RmlC-like cupins"/>
    <property type="match status" value="1"/>
</dbReference>
<keyword evidence="7" id="KW-1185">Reference proteome</keyword>
<accession>A0A1H2K5C7</accession>
<feature type="binding site" evidence="2">
    <location>
        <position position="105"/>
    </location>
    <ligand>
        <name>Fe cation</name>
        <dbReference type="ChEBI" id="CHEBI:24875"/>
    </ligand>
</feature>
<dbReference type="OrthoDB" id="321327at2"/>
<keyword evidence="2" id="KW-0408">Iron</keyword>
<dbReference type="Pfam" id="PF17954">
    <property type="entry name" value="Pirin_C_2"/>
    <property type="match status" value="1"/>
</dbReference>
<name>A0A1H2K5C7_9ACTN</name>
<dbReference type="GO" id="GO:0046872">
    <property type="term" value="F:metal ion binding"/>
    <property type="evidence" value="ECO:0007669"/>
    <property type="project" value="UniProtKB-KW"/>
</dbReference>
<evidence type="ECO:0000256" key="2">
    <source>
        <dbReference type="PIRSR" id="PIRSR006232-1"/>
    </source>
</evidence>
<dbReference type="Pfam" id="PF02678">
    <property type="entry name" value="Pirin"/>
    <property type="match status" value="1"/>
</dbReference>
<dbReference type="STRING" id="419479.SAMN04488563_3434"/>
<dbReference type="InterPro" id="IPR003829">
    <property type="entry name" value="Pirin_N_dom"/>
</dbReference>
<comment type="similarity">
    <text evidence="1 3">Belongs to the pirin family.</text>
</comment>
<sequence>MTSVRVRRAGERFVTPGEGVVSRHSFSFGPHYDPGNVGFGLLVVANDDVAEPRGGYPVHPHRDVEIVTWVLAGALRHEDTAGHGGELVAGVVQRMSAGRGVRHSELATGAGARFVQMWVPPGASGGDPSYGQADVTAGLADGGLVPVVSGLRRHAGAVAVGLGQPAAALHVGRLRPGDVVTLPSAPFVHVYVARGAVDVETAGALGDGDAVRLTDEGGRTVTARGDAELLVWEMHAAAGQGGVRAALQ</sequence>
<reference evidence="7" key="1">
    <citation type="submission" date="2016-10" db="EMBL/GenBank/DDBJ databases">
        <authorList>
            <person name="Varghese N."/>
            <person name="Submissions S."/>
        </authorList>
    </citation>
    <scope>NUCLEOTIDE SEQUENCE [LARGE SCALE GENOMIC DNA]</scope>
    <source>
        <strain evidence="7">DSM 45079</strain>
    </source>
</reference>
<dbReference type="PANTHER" id="PTHR43212:SF3">
    <property type="entry name" value="QUERCETIN 2,3-DIOXYGENASE"/>
    <property type="match status" value="1"/>
</dbReference>
<evidence type="ECO:0000259" key="5">
    <source>
        <dbReference type="Pfam" id="PF17954"/>
    </source>
</evidence>
<keyword evidence="2" id="KW-0479">Metal-binding</keyword>
<feature type="binding site" evidence="2">
    <location>
        <position position="61"/>
    </location>
    <ligand>
        <name>Fe cation</name>
        <dbReference type="ChEBI" id="CHEBI:24875"/>
    </ligand>
</feature>
<dbReference type="PANTHER" id="PTHR43212">
    <property type="entry name" value="QUERCETIN 2,3-DIOXYGENASE"/>
    <property type="match status" value="1"/>
</dbReference>
<dbReference type="EMBL" id="LT629791">
    <property type="protein sequence ID" value="SDU63773.1"/>
    <property type="molecule type" value="Genomic_DNA"/>
</dbReference>
<organism evidence="6 7">
    <name type="scientific">Jiangella alkaliphila</name>
    <dbReference type="NCBI Taxonomy" id="419479"/>
    <lineage>
        <taxon>Bacteria</taxon>
        <taxon>Bacillati</taxon>
        <taxon>Actinomycetota</taxon>
        <taxon>Actinomycetes</taxon>
        <taxon>Jiangellales</taxon>
        <taxon>Jiangellaceae</taxon>
        <taxon>Jiangella</taxon>
    </lineage>
</organism>
<feature type="domain" description="Quercetin 2,3-dioxygenase C-terminal cupin" evidence="5">
    <location>
        <begin position="167"/>
        <end position="234"/>
    </location>
</feature>
<dbReference type="AlphaFoldDB" id="A0A1H2K5C7"/>
<evidence type="ECO:0000313" key="7">
    <source>
        <dbReference type="Proteomes" id="UP000182977"/>
    </source>
</evidence>
<gene>
    <name evidence="6" type="ORF">SAMN04488563_3434</name>
</gene>
<dbReference type="InterPro" id="IPR012093">
    <property type="entry name" value="Pirin"/>
</dbReference>
<proteinExistence type="inferred from homology"/>
<feature type="domain" description="Pirin N-terminal" evidence="4">
    <location>
        <begin position="18"/>
        <end position="119"/>
    </location>
</feature>